<gene>
    <name evidence="3" type="ORF">GCM10022403_033320</name>
</gene>
<dbReference type="SUPFAM" id="SSF52038">
    <property type="entry name" value="Barstar-related"/>
    <property type="match status" value="1"/>
</dbReference>
<reference evidence="4" key="1">
    <citation type="journal article" date="2019" name="Int. J. Syst. Evol. Microbiol.">
        <title>The Global Catalogue of Microorganisms (GCM) 10K type strain sequencing project: providing services to taxonomists for standard genome sequencing and annotation.</title>
        <authorList>
            <consortium name="The Broad Institute Genomics Platform"/>
            <consortium name="The Broad Institute Genome Sequencing Center for Infectious Disease"/>
            <person name="Wu L."/>
            <person name="Ma J."/>
        </authorList>
    </citation>
    <scope>NUCLEOTIDE SEQUENCE [LARGE SCALE GENOMIC DNA]</scope>
    <source>
        <strain evidence="4">JCM 17138</strain>
    </source>
</reference>
<evidence type="ECO:0000256" key="1">
    <source>
        <dbReference type="ARBA" id="ARBA00006845"/>
    </source>
</evidence>
<accession>A0ABP7HSF9</accession>
<sequence>MRLARLSIEAIGRGGRRRSRAAGGARLRCRPRQGLFIERARRAQLPEHFGHNWDAFYDCLRDTVSRAAPSAAATIGRPAAPLTVIVREAGDLLADEPDNALATLVSILGGIADDGGEPRLLLVLDDTPDRLSHLERRMAAAGC</sequence>
<feature type="domain" description="Barstar (barnase inhibitor)" evidence="2">
    <location>
        <begin position="28"/>
        <end position="115"/>
    </location>
</feature>
<evidence type="ECO:0000313" key="4">
    <source>
        <dbReference type="Proteomes" id="UP001501009"/>
    </source>
</evidence>
<dbReference type="Pfam" id="PF01337">
    <property type="entry name" value="Barstar"/>
    <property type="match status" value="1"/>
</dbReference>
<dbReference type="RefSeq" id="WP_275780530.1">
    <property type="nucleotide sequence ID" value="NZ_BAABDE010000015.1"/>
</dbReference>
<evidence type="ECO:0000259" key="2">
    <source>
        <dbReference type="Pfam" id="PF01337"/>
    </source>
</evidence>
<evidence type="ECO:0000313" key="3">
    <source>
        <dbReference type="EMBL" id="GAA3796742.1"/>
    </source>
</evidence>
<dbReference type="Gene3D" id="3.30.370.10">
    <property type="entry name" value="Barstar-like"/>
    <property type="match status" value="1"/>
</dbReference>
<keyword evidence="4" id="KW-1185">Reference proteome</keyword>
<dbReference type="InterPro" id="IPR035905">
    <property type="entry name" value="Barstar-like_sf"/>
</dbReference>
<protein>
    <recommendedName>
        <fullName evidence="2">Barstar (barnase inhibitor) domain-containing protein</fullName>
    </recommendedName>
</protein>
<dbReference type="EMBL" id="BAABDE010000015">
    <property type="protein sequence ID" value="GAA3796742.1"/>
    <property type="molecule type" value="Genomic_DNA"/>
</dbReference>
<comment type="caution">
    <text evidence="3">The sequence shown here is derived from an EMBL/GenBank/DDBJ whole genome shotgun (WGS) entry which is preliminary data.</text>
</comment>
<comment type="similarity">
    <text evidence="1">Belongs to the barstar family.</text>
</comment>
<name>A0ABP7HSF9_9ACTN</name>
<proteinExistence type="inferred from homology"/>
<dbReference type="InterPro" id="IPR000468">
    <property type="entry name" value="Barstar"/>
</dbReference>
<dbReference type="Proteomes" id="UP001501009">
    <property type="component" value="Unassembled WGS sequence"/>
</dbReference>
<organism evidence="3 4">
    <name type="scientific">Streptomyces coacervatus</name>
    <dbReference type="NCBI Taxonomy" id="647381"/>
    <lineage>
        <taxon>Bacteria</taxon>
        <taxon>Bacillati</taxon>
        <taxon>Actinomycetota</taxon>
        <taxon>Actinomycetes</taxon>
        <taxon>Kitasatosporales</taxon>
        <taxon>Streptomycetaceae</taxon>
        <taxon>Streptomyces</taxon>
    </lineage>
</organism>